<name>R4KA19_CLOPA</name>
<evidence type="ECO:0000313" key="2">
    <source>
        <dbReference type="Proteomes" id="UP000013523"/>
    </source>
</evidence>
<dbReference type="KEGG" id="cpas:Clopa_2534"/>
<dbReference type="RefSeq" id="WP_015615694.1">
    <property type="nucleotide sequence ID" value="NC_021182.1"/>
</dbReference>
<dbReference type="PATRIC" id="fig|86416.3.peg.2518"/>
<sequence>MQSIYTAFKCRTCKLEFILLSEDIDKMSKDRYIACPYCNSKRVNKEQEADDLREVMRERSYRRIGGALRQK</sequence>
<dbReference type="OrthoDB" id="1913356at2"/>
<dbReference type="HOGENOM" id="CLU_2732785_0_0_9"/>
<dbReference type="AlphaFoldDB" id="R4KA19"/>
<dbReference type="Proteomes" id="UP000013523">
    <property type="component" value="Chromosome"/>
</dbReference>
<dbReference type="EMBL" id="CP003261">
    <property type="protein sequence ID" value="AGK97394.1"/>
    <property type="molecule type" value="Genomic_DNA"/>
</dbReference>
<dbReference type="STRING" id="86416.Clopa_2534"/>
<reference evidence="1 2" key="1">
    <citation type="submission" date="2012-01" db="EMBL/GenBank/DDBJ databases">
        <title>Complete sequence of chromosome of Clostridium pasteurianum BC1.</title>
        <authorList>
            <consortium name="US DOE Joint Genome Institute"/>
            <person name="Lucas S."/>
            <person name="Han J."/>
            <person name="Lapidus A."/>
            <person name="Cheng J.-F."/>
            <person name="Goodwin L."/>
            <person name="Pitluck S."/>
            <person name="Peters L."/>
            <person name="Mikhailova N."/>
            <person name="Teshima H."/>
            <person name="Detter J.C."/>
            <person name="Han C."/>
            <person name="Tapia R."/>
            <person name="Land M."/>
            <person name="Hauser L."/>
            <person name="Kyrpides N."/>
            <person name="Ivanova N."/>
            <person name="Pagani I."/>
            <person name="Dunn J."/>
            <person name="Taghavi S."/>
            <person name="Francis A."/>
            <person name="van der Lelie D."/>
            <person name="Woyke T."/>
        </authorList>
    </citation>
    <scope>NUCLEOTIDE SEQUENCE [LARGE SCALE GENOMIC DNA]</scope>
    <source>
        <strain evidence="1 2">BC1</strain>
    </source>
</reference>
<dbReference type="eggNOG" id="ENOG5030H40">
    <property type="taxonomic scope" value="Bacteria"/>
</dbReference>
<proteinExistence type="predicted"/>
<protein>
    <submittedName>
        <fullName evidence="1">Uncharacterized protein</fullName>
    </submittedName>
</protein>
<evidence type="ECO:0000313" key="1">
    <source>
        <dbReference type="EMBL" id="AGK97394.1"/>
    </source>
</evidence>
<keyword evidence="2" id="KW-1185">Reference proteome</keyword>
<gene>
    <name evidence="1" type="ORF">Clopa_2534</name>
</gene>
<accession>R4KA19</accession>
<organism evidence="1 2">
    <name type="scientific">Clostridium pasteurianum BC1</name>
    <dbReference type="NCBI Taxonomy" id="86416"/>
    <lineage>
        <taxon>Bacteria</taxon>
        <taxon>Bacillati</taxon>
        <taxon>Bacillota</taxon>
        <taxon>Clostridia</taxon>
        <taxon>Eubacteriales</taxon>
        <taxon>Clostridiaceae</taxon>
        <taxon>Clostridium</taxon>
    </lineage>
</organism>